<keyword evidence="6" id="KW-0762">Sugar transport</keyword>
<feature type="transmembrane region" description="Helical" evidence="10">
    <location>
        <begin position="33"/>
        <end position="56"/>
    </location>
</feature>
<accession>A0A4R1NIA8</accession>
<dbReference type="GO" id="GO:0015767">
    <property type="term" value="P:lactose transport"/>
    <property type="evidence" value="ECO:0007669"/>
    <property type="project" value="TreeGrafter"/>
</dbReference>
<dbReference type="FunFam" id="1.20.1250.20:FF:000125">
    <property type="entry name" value="Sugar efflux transporter SetB"/>
    <property type="match status" value="1"/>
</dbReference>
<dbReference type="CDD" id="cd17471">
    <property type="entry name" value="MFS_Set"/>
    <property type="match status" value="1"/>
</dbReference>
<dbReference type="PANTHER" id="PTHR23535:SF2">
    <property type="entry name" value="SUGAR EFFLUX TRANSPORTER A-RELATED"/>
    <property type="match status" value="1"/>
</dbReference>
<evidence type="ECO:0000256" key="5">
    <source>
        <dbReference type="ARBA" id="ARBA00022519"/>
    </source>
</evidence>
<feature type="transmembrane region" description="Helical" evidence="10">
    <location>
        <begin position="270"/>
        <end position="290"/>
    </location>
</feature>
<evidence type="ECO:0000313" key="12">
    <source>
        <dbReference type="EMBL" id="TCL07283.1"/>
    </source>
</evidence>
<feature type="transmembrane region" description="Helical" evidence="10">
    <location>
        <begin position="387"/>
        <end position="404"/>
    </location>
</feature>
<organism evidence="12 13">
    <name type="scientific">Sodalis ligni</name>
    <dbReference type="NCBI Taxonomy" id="2697027"/>
    <lineage>
        <taxon>Bacteria</taxon>
        <taxon>Pseudomonadati</taxon>
        <taxon>Pseudomonadota</taxon>
        <taxon>Gammaproteobacteria</taxon>
        <taxon>Enterobacterales</taxon>
        <taxon>Bruguierivoracaceae</taxon>
        <taxon>Sodalis</taxon>
    </lineage>
</organism>
<dbReference type="PANTHER" id="PTHR23535">
    <property type="entry name" value="SUGAR EFFLUX TRANSPORTER A-RELATED"/>
    <property type="match status" value="1"/>
</dbReference>
<dbReference type="GO" id="GO:0005351">
    <property type="term" value="F:carbohydrate:proton symporter activity"/>
    <property type="evidence" value="ECO:0007669"/>
    <property type="project" value="InterPro"/>
</dbReference>
<feature type="transmembrane region" description="Helical" evidence="10">
    <location>
        <begin position="68"/>
        <end position="86"/>
    </location>
</feature>
<dbReference type="InterPro" id="IPR011701">
    <property type="entry name" value="MFS"/>
</dbReference>
<evidence type="ECO:0000256" key="3">
    <source>
        <dbReference type="ARBA" id="ARBA00022448"/>
    </source>
</evidence>
<feature type="domain" description="Major facilitator superfamily (MFS) profile" evidence="11">
    <location>
        <begin position="26"/>
        <end position="408"/>
    </location>
</feature>
<feature type="transmembrane region" description="Helical" evidence="10">
    <location>
        <begin position="297"/>
        <end position="316"/>
    </location>
</feature>
<comment type="subcellular location">
    <subcellularLocation>
        <location evidence="1">Cell inner membrane</location>
        <topology evidence="1">Multi-pass membrane protein</topology>
    </subcellularLocation>
</comment>
<feature type="transmembrane region" description="Helical" evidence="10">
    <location>
        <begin position="365"/>
        <end position="381"/>
    </location>
</feature>
<sequence length="431" mass="46511">MMPASSSVFDSDLIIMHTPIALSRRLPDMTASAFLVIAFLSGIAGALQLPTLSLFLSTDVQARPFMVGLFYTGSAVIGIAVSQFLAGRSDKKGDRKMLIFQCCALGAAGCVLFAFNRNYFVLLIFGVLLTSFGSTANPQLFALAREHADHSGRESVMFSSVMRAQVSLAWVIGPPLAFALALGFGFKAMYMMAAATFVVCGGLVWMLLPTMRKSLLTTEAVMEAPRRNRRDTLLLFSACTLMWTCNCMYLINMPLYLIHELGLPEKMAGIMMGTAAGLEIPTMLIAGYISKQYGNRLLMRIAVAAGLLFYLGLILFTDATALLLLQLLNAVFIGILAGIGMIYFQDLMPGQAGAATTLFTNTGRVGWIFAGSLAGLISEIWQLHGVFYVALLMIAGAGYCMWRIRDVDSPLPRDTHTSPLPGTPGNGNVSP</sequence>
<name>A0A4R1NIA8_9GAMM</name>
<evidence type="ECO:0000256" key="4">
    <source>
        <dbReference type="ARBA" id="ARBA00022475"/>
    </source>
</evidence>
<keyword evidence="9 10" id="KW-0472">Membrane</keyword>
<dbReference type="PROSITE" id="PS50850">
    <property type="entry name" value="MFS"/>
    <property type="match status" value="1"/>
</dbReference>
<protein>
    <submittedName>
        <fullName evidence="12">SET family sugar efflux transporter-like MFS transporter</fullName>
    </submittedName>
</protein>
<evidence type="ECO:0000259" key="11">
    <source>
        <dbReference type="PROSITE" id="PS50850"/>
    </source>
</evidence>
<dbReference type="Proteomes" id="UP000294555">
    <property type="component" value="Unassembled WGS sequence"/>
</dbReference>
<evidence type="ECO:0000256" key="2">
    <source>
        <dbReference type="ARBA" id="ARBA00006523"/>
    </source>
</evidence>
<feature type="transmembrane region" description="Helical" evidence="10">
    <location>
        <begin position="190"/>
        <end position="211"/>
    </location>
</feature>
<evidence type="ECO:0000313" key="13">
    <source>
        <dbReference type="Proteomes" id="UP000294555"/>
    </source>
</evidence>
<dbReference type="InterPro" id="IPR004750">
    <property type="entry name" value="Sugar_efflux"/>
</dbReference>
<comment type="caution">
    <text evidence="12">The sequence shown here is derived from an EMBL/GenBank/DDBJ whole genome shotgun (WGS) entry which is preliminary data.</text>
</comment>
<dbReference type="NCBIfam" id="TIGR00899">
    <property type="entry name" value="2A0120"/>
    <property type="match status" value="1"/>
</dbReference>
<gene>
    <name evidence="12" type="ORF">EZJ58_5598</name>
</gene>
<reference evidence="12 13" key="1">
    <citation type="submission" date="2019-02" db="EMBL/GenBank/DDBJ databases">
        <title>Investigation of anaerobic lignin degradation for improved lignocellulosic biofuels.</title>
        <authorList>
            <person name="Deangelis K."/>
        </authorList>
    </citation>
    <scope>NUCLEOTIDE SEQUENCE [LARGE SCALE GENOMIC DNA]</scope>
    <source>
        <strain evidence="12 13">159R</strain>
    </source>
</reference>
<keyword evidence="8 10" id="KW-1133">Transmembrane helix</keyword>
<evidence type="ECO:0000256" key="8">
    <source>
        <dbReference type="ARBA" id="ARBA00022989"/>
    </source>
</evidence>
<dbReference type="GO" id="GO:0036448">
    <property type="term" value="P:cellular response to glucose-phosphate stress"/>
    <property type="evidence" value="ECO:0007669"/>
    <property type="project" value="TreeGrafter"/>
</dbReference>
<feature type="transmembrane region" description="Helical" evidence="10">
    <location>
        <begin position="232"/>
        <end position="258"/>
    </location>
</feature>
<dbReference type="SUPFAM" id="SSF103473">
    <property type="entry name" value="MFS general substrate transporter"/>
    <property type="match status" value="1"/>
</dbReference>
<feature type="transmembrane region" description="Helical" evidence="10">
    <location>
        <begin position="322"/>
        <end position="344"/>
    </location>
</feature>
<dbReference type="GO" id="GO:0005886">
    <property type="term" value="C:plasma membrane"/>
    <property type="evidence" value="ECO:0007669"/>
    <property type="project" value="UniProtKB-SubCell"/>
</dbReference>
<dbReference type="InterPro" id="IPR036259">
    <property type="entry name" value="MFS_trans_sf"/>
</dbReference>
<keyword evidence="3" id="KW-0813">Transport</keyword>
<dbReference type="AlphaFoldDB" id="A0A4R1NIA8"/>
<evidence type="ECO:0000256" key="9">
    <source>
        <dbReference type="ARBA" id="ARBA00023136"/>
    </source>
</evidence>
<keyword evidence="5" id="KW-0997">Cell inner membrane</keyword>
<evidence type="ECO:0000256" key="7">
    <source>
        <dbReference type="ARBA" id="ARBA00022692"/>
    </source>
</evidence>
<keyword evidence="13" id="KW-1185">Reference proteome</keyword>
<comment type="similarity">
    <text evidence="2">Belongs to the major facilitator superfamily. Set transporter family.</text>
</comment>
<dbReference type="InterPro" id="IPR020846">
    <property type="entry name" value="MFS_dom"/>
</dbReference>
<dbReference type="EMBL" id="SJOI01000001">
    <property type="protein sequence ID" value="TCL07283.1"/>
    <property type="molecule type" value="Genomic_DNA"/>
</dbReference>
<dbReference type="Pfam" id="PF07690">
    <property type="entry name" value="MFS_1"/>
    <property type="match status" value="1"/>
</dbReference>
<keyword evidence="7 10" id="KW-0812">Transmembrane</keyword>
<dbReference type="Gene3D" id="1.20.1250.20">
    <property type="entry name" value="MFS general substrate transporter like domains"/>
    <property type="match status" value="2"/>
</dbReference>
<feature type="transmembrane region" description="Helical" evidence="10">
    <location>
        <begin position="121"/>
        <end position="143"/>
    </location>
</feature>
<evidence type="ECO:0000256" key="10">
    <source>
        <dbReference type="SAM" id="Phobius"/>
    </source>
</evidence>
<proteinExistence type="inferred from homology"/>
<feature type="transmembrane region" description="Helical" evidence="10">
    <location>
        <begin position="98"/>
        <end position="115"/>
    </location>
</feature>
<dbReference type="GO" id="GO:1904659">
    <property type="term" value="P:D-glucose transmembrane transport"/>
    <property type="evidence" value="ECO:0007669"/>
    <property type="project" value="TreeGrafter"/>
</dbReference>
<evidence type="ECO:0000256" key="1">
    <source>
        <dbReference type="ARBA" id="ARBA00004429"/>
    </source>
</evidence>
<dbReference type="FunFam" id="1.20.1250.20:FF:000151">
    <property type="entry name" value="Sugar efflux transporter SetB"/>
    <property type="match status" value="1"/>
</dbReference>
<evidence type="ECO:0000256" key="6">
    <source>
        <dbReference type="ARBA" id="ARBA00022597"/>
    </source>
</evidence>
<keyword evidence="4" id="KW-1003">Cell membrane</keyword>